<dbReference type="Proteomes" id="UP000597762">
    <property type="component" value="Unassembled WGS sequence"/>
</dbReference>
<evidence type="ECO:0000313" key="3">
    <source>
        <dbReference type="Proteomes" id="UP000597762"/>
    </source>
</evidence>
<name>A0A812ECI3_ACAPH</name>
<feature type="transmembrane region" description="Helical" evidence="1">
    <location>
        <begin position="6"/>
        <end position="28"/>
    </location>
</feature>
<comment type="caution">
    <text evidence="2">The sequence shown here is derived from an EMBL/GenBank/DDBJ whole genome shotgun (WGS) entry which is preliminary data.</text>
</comment>
<dbReference type="AlphaFoldDB" id="A0A812ECI3"/>
<accession>A0A812ECI3</accession>
<keyword evidence="1" id="KW-0812">Transmembrane</keyword>
<gene>
    <name evidence="2" type="ORF">SPHA_70539</name>
</gene>
<keyword evidence="3" id="KW-1185">Reference proteome</keyword>
<evidence type="ECO:0000313" key="2">
    <source>
        <dbReference type="EMBL" id="CAE1320280.1"/>
    </source>
</evidence>
<feature type="transmembrane region" description="Helical" evidence="1">
    <location>
        <begin position="77"/>
        <end position="95"/>
    </location>
</feature>
<dbReference type="EMBL" id="CAHIKZ030005166">
    <property type="protein sequence ID" value="CAE1320280.1"/>
    <property type="molecule type" value="Genomic_DNA"/>
</dbReference>
<keyword evidence="1" id="KW-1133">Transmembrane helix</keyword>
<reference evidence="2" key="1">
    <citation type="submission" date="2021-01" db="EMBL/GenBank/DDBJ databases">
        <authorList>
            <person name="Li R."/>
            <person name="Bekaert M."/>
        </authorList>
    </citation>
    <scope>NUCLEOTIDE SEQUENCE</scope>
    <source>
        <strain evidence="2">Farmed</strain>
    </source>
</reference>
<protein>
    <submittedName>
        <fullName evidence="2">Uncharacterized protein</fullName>
    </submittedName>
</protein>
<sequence length="170" mass="20829">MFYLHFLSFCLLPFFLSFYLLVFFFSELTRFFCFHSDTIFSRLFNPSRYLFLFSLLSLSFFLPPVLIFSFSPFSTSLFFHFFIPFFVFFFLPFFLSFFLSFFLMLHFILFISLPFFFSHLSHPLPFTSSILFFFPFSFSLNEWMKRQARNQFVPKIEIHLDYLPHHLLSR</sequence>
<evidence type="ECO:0000256" key="1">
    <source>
        <dbReference type="SAM" id="Phobius"/>
    </source>
</evidence>
<organism evidence="2 3">
    <name type="scientific">Acanthosepion pharaonis</name>
    <name type="common">Pharaoh cuttlefish</name>
    <name type="synonym">Sepia pharaonis</name>
    <dbReference type="NCBI Taxonomy" id="158019"/>
    <lineage>
        <taxon>Eukaryota</taxon>
        <taxon>Metazoa</taxon>
        <taxon>Spiralia</taxon>
        <taxon>Lophotrochozoa</taxon>
        <taxon>Mollusca</taxon>
        <taxon>Cephalopoda</taxon>
        <taxon>Coleoidea</taxon>
        <taxon>Decapodiformes</taxon>
        <taxon>Sepiida</taxon>
        <taxon>Sepiina</taxon>
        <taxon>Sepiidae</taxon>
        <taxon>Acanthosepion</taxon>
    </lineage>
</organism>
<keyword evidence="1" id="KW-0472">Membrane</keyword>
<feature type="transmembrane region" description="Helical" evidence="1">
    <location>
        <begin position="49"/>
        <end position="71"/>
    </location>
</feature>
<feature type="transmembrane region" description="Helical" evidence="1">
    <location>
        <begin position="126"/>
        <end position="144"/>
    </location>
</feature>
<proteinExistence type="predicted"/>